<dbReference type="Pfam" id="PF17200">
    <property type="entry name" value="sCache_2"/>
    <property type="match status" value="1"/>
</dbReference>
<dbReference type="InterPro" id="IPR033480">
    <property type="entry name" value="sCache_2"/>
</dbReference>
<dbReference type="RefSeq" id="WP_309481826.1">
    <property type="nucleotide sequence ID" value="NZ_CP133720.1"/>
</dbReference>
<comment type="subcellular location">
    <subcellularLocation>
        <location evidence="1">Cell membrane</location>
        <topology evidence="1">Multi-pass membrane protein</topology>
    </subcellularLocation>
</comment>
<keyword evidence="4" id="KW-1133">Transmembrane helix</keyword>
<evidence type="ECO:0000313" key="7">
    <source>
        <dbReference type="EMBL" id="WMW80333.1"/>
    </source>
</evidence>
<gene>
    <name evidence="7" type="ORF">RF679_17040</name>
</gene>
<evidence type="ECO:0000256" key="1">
    <source>
        <dbReference type="ARBA" id="ARBA00004651"/>
    </source>
</evidence>
<dbReference type="SMART" id="SM01049">
    <property type="entry name" value="Cache_2"/>
    <property type="match status" value="1"/>
</dbReference>
<keyword evidence="8" id="KW-1185">Reference proteome</keyword>
<evidence type="ECO:0000256" key="4">
    <source>
        <dbReference type="ARBA" id="ARBA00022989"/>
    </source>
</evidence>
<name>A0ABY9RGJ3_9BURK</name>
<evidence type="ECO:0000313" key="8">
    <source>
        <dbReference type="Proteomes" id="UP001181355"/>
    </source>
</evidence>
<accession>A0ABY9RGJ3</accession>
<evidence type="ECO:0000256" key="3">
    <source>
        <dbReference type="ARBA" id="ARBA00022692"/>
    </source>
</evidence>
<dbReference type="Proteomes" id="UP001181355">
    <property type="component" value="Chromosome"/>
</dbReference>
<evidence type="ECO:0000256" key="2">
    <source>
        <dbReference type="ARBA" id="ARBA00022475"/>
    </source>
</evidence>
<sequence length="159" mass="18125">MLARRTLLIILIALGLGAWYATYKYDRNLSGVSKDETEFMVKRAITFIKTQGESAAYAEISNRAGRFVDRDLYVVVYTMEGKVLAHGANGKMIGKTLIDLTDIDGKTFIKERIELAKTKTSFWQTYKFTNPENKRIEPKLTYCERLNQTIVCGGFYPES</sequence>
<dbReference type="Gene3D" id="3.30.450.20">
    <property type="entry name" value="PAS domain"/>
    <property type="match status" value="1"/>
</dbReference>
<evidence type="ECO:0000256" key="5">
    <source>
        <dbReference type="ARBA" id="ARBA00023136"/>
    </source>
</evidence>
<evidence type="ECO:0000259" key="6">
    <source>
        <dbReference type="SMART" id="SM01049"/>
    </source>
</evidence>
<feature type="domain" description="Single Cache" evidence="6">
    <location>
        <begin position="26"/>
        <end position="110"/>
    </location>
</feature>
<reference evidence="7" key="1">
    <citation type="submission" date="2023-09" db="EMBL/GenBank/DDBJ databases">
        <title>Undibacterium sp. 20NA77.5 isolated from freshwater.</title>
        <authorList>
            <person name="Le V."/>
            <person name="Ko S.-R."/>
            <person name="Ahn C.-Y."/>
            <person name="Oh H.-M."/>
        </authorList>
    </citation>
    <scope>NUCLEOTIDE SEQUENCE</scope>
    <source>
        <strain evidence="7">20NA77.5</strain>
    </source>
</reference>
<dbReference type="EMBL" id="CP133720">
    <property type="protein sequence ID" value="WMW80333.1"/>
    <property type="molecule type" value="Genomic_DNA"/>
</dbReference>
<organism evidence="7 8">
    <name type="scientific">Undibacterium cyanobacteriorum</name>
    <dbReference type="NCBI Taxonomy" id="3073561"/>
    <lineage>
        <taxon>Bacteria</taxon>
        <taxon>Pseudomonadati</taxon>
        <taxon>Pseudomonadota</taxon>
        <taxon>Betaproteobacteria</taxon>
        <taxon>Burkholderiales</taxon>
        <taxon>Oxalobacteraceae</taxon>
        <taxon>Undibacterium</taxon>
    </lineage>
</organism>
<keyword evidence="3" id="KW-0812">Transmembrane</keyword>
<keyword evidence="5" id="KW-0472">Membrane</keyword>
<keyword evidence="2" id="KW-1003">Cell membrane</keyword>
<protein>
    <submittedName>
        <fullName evidence="7">Cache domain-containing protein</fullName>
    </submittedName>
</protein>
<proteinExistence type="predicted"/>